<dbReference type="GO" id="GO:0019303">
    <property type="term" value="P:D-ribose catabolic process"/>
    <property type="evidence" value="ECO:0007669"/>
    <property type="project" value="UniProtKB-UniRule"/>
</dbReference>
<protein>
    <recommendedName>
        <fullName evidence="9">Ribokinase</fullName>
        <shortName evidence="9">RK</shortName>
        <ecNumber evidence="9">2.7.1.15</ecNumber>
    </recommendedName>
</protein>
<dbReference type="GO" id="GO:0004747">
    <property type="term" value="F:ribokinase activity"/>
    <property type="evidence" value="ECO:0007669"/>
    <property type="project" value="UniProtKB-UniRule"/>
</dbReference>
<feature type="binding site" evidence="9">
    <location>
        <begin position="235"/>
        <end position="236"/>
    </location>
    <ligand>
        <name>ATP</name>
        <dbReference type="ChEBI" id="CHEBI:30616"/>
    </ligand>
</feature>
<dbReference type="InterPro" id="IPR011877">
    <property type="entry name" value="Ribokinase"/>
</dbReference>
<feature type="binding site" evidence="9">
    <location>
        <position position="183"/>
    </location>
    <ligand>
        <name>ATP</name>
        <dbReference type="ChEBI" id="CHEBI:30616"/>
    </ligand>
</feature>
<evidence type="ECO:0000313" key="12">
    <source>
        <dbReference type="Proteomes" id="UP000474967"/>
    </source>
</evidence>
<keyword evidence="4 9" id="KW-0418">Kinase</keyword>
<accession>A0A6L9Y2A7</accession>
<evidence type="ECO:0000256" key="5">
    <source>
        <dbReference type="ARBA" id="ARBA00022840"/>
    </source>
</evidence>
<keyword evidence="12" id="KW-1185">Reference proteome</keyword>
<feature type="binding site" evidence="9">
    <location>
        <position position="271"/>
    </location>
    <ligand>
        <name>K(+)</name>
        <dbReference type="ChEBI" id="CHEBI:29103"/>
    </ligand>
</feature>
<dbReference type="InterPro" id="IPR011611">
    <property type="entry name" value="PfkB_dom"/>
</dbReference>
<evidence type="ECO:0000256" key="8">
    <source>
        <dbReference type="ARBA" id="ARBA00023277"/>
    </source>
</evidence>
<dbReference type="SUPFAM" id="SSF53613">
    <property type="entry name" value="Ribokinase-like"/>
    <property type="match status" value="1"/>
</dbReference>
<feature type="binding site" evidence="9">
    <location>
        <position position="266"/>
    </location>
    <ligand>
        <name>K(+)</name>
        <dbReference type="ChEBI" id="CHEBI:29103"/>
    </ligand>
</feature>
<name>A0A6L9Y2A7_9MICO</name>
<feature type="binding site" evidence="9">
    <location>
        <position position="275"/>
    </location>
    <ligand>
        <name>K(+)</name>
        <dbReference type="ChEBI" id="CHEBI:29103"/>
    </ligand>
</feature>
<evidence type="ECO:0000256" key="3">
    <source>
        <dbReference type="ARBA" id="ARBA00022741"/>
    </source>
</evidence>
<feature type="binding site" evidence="9">
    <location>
        <position position="236"/>
    </location>
    <ligand>
        <name>substrate</name>
    </ligand>
</feature>
<keyword evidence="9" id="KW-0963">Cytoplasm</keyword>
<dbReference type="EC" id="2.7.1.15" evidence="9"/>
<dbReference type="GO" id="GO:0046872">
    <property type="term" value="F:metal ion binding"/>
    <property type="evidence" value="ECO:0007669"/>
    <property type="project" value="UniProtKB-KW"/>
</dbReference>
<keyword evidence="2 9" id="KW-0479">Metal-binding</keyword>
<feature type="binding site" evidence="9">
    <location>
        <position position="269"/>
    </location>
    <ligand>
        <name>K(+)</name>
        <dbReference type="ChEBI" id="CHEBI:29103"/>
    </ligand>
</feature>
<dbReference type="Pfam" id="PF00294">
    <property type="entry name" value="PfkB"/>
    <property type="match status" value="1"/>
</dbReference>
<feature type="binding site" evidence="9">
    <location>
        <position position="139"/>
    </location>
    <ligand>
        <name>substrate</name>
    </ligand>
</feature>
<comment type="function">
    <text evidence="9">Catalyzes the phosphorylation of ribose at O-5 in a reaction requiring ATP and magnesium. The resulting D-ribose-5-phosphate can then be used either for sythesis of nucleotides, histidine, and tryptophan, or as a component of the pentose phosphate pathway.</text>
</comment>
<feature type="binding site" evidence="9">
    <location>
        <begin position="12"/>
        <end position="14"/>
    </location>
    <ligand>
        <name>substrate</name>
    </ligand>
</feature>
<feature type="domain" description="Carbohydrate kinase PfkB" evidence="10">
    <location>
        <begin position="4"/>
        <end position="278"/>
    </location>
</feature>
<feature type="binding site" evidence="9">
    <location>
        <begin position="203"/>
        <end position="208"/>
    </location>
    <ligand>
        <name>ATP</name>
        <dbReference type="ChEBI" id="CHEBI:30616"/>
    </ligand>
</feature>
<comment type="activity regulation">
    <text evidence="9">Activated by a monovalent cation that binds near, but not in, the active site. The most likely occupant of the site in vivo is potassium. Ion binding induces a conformational change that may alter substrate affinity.</text>
</comment>
<evidence type="ECO:0000256" key="9">
    <source>
        <dbReference type="HAMAP-Rule" id="MF_01987"/>
    </source>
</evidence>
<keyword evidence="7 9" id="KW-0630">Potassium</keyword>
<dbReference type="GO" id="GO:0005829">
    <property type="term" value="C:cytosol"/>
    <property type="evidence" value="ECO:0007669"/>
    <property type="project" value="TreeGrafter"/>
</dbReference>
<dbReference type="Proteomes" id="UP000474967">
    <property type="component" value="Unassembled WGS sequence"/>
</dbReference>
<dbReference type="RefSeq" id="WP_163291190.1">
    <property type="nucleotide sequence ID" value="NZ_JAAGWY010000005.1"/>
</dbReference>
<comment type="subunit">
    <text evidence="9">Homodimer.</text>
</comment>
<feature type="binding site" evidence="9">
    <location>
        <position position="232"/>
    </location>
    <ligand>
        <name>K(+)</name>
        <dbReference type="ChEBI" id="CHEBI:29103"/>
    </ligand>
</feature>
<comment type="catalytic activity">
    <reaction evidence="9">
        <text>D-ribose + ATP = D-ribose 5-phosphate + ADP + H(+)</text>
        <dbReference type="Rhea" id="RHEA:13697"/>
        <dbReference type="ChEBI" id="CHEBI:15378"/>
        <dbReference type="ChEBI" id="CHEBI:30616"/>
        <dbReference type="ChEBI" id="CHEBI:47013"/>
        <dbReference type="ChEBI" id="CHEBI:78346"/>
        <dbReference type="ChEBI" id="CHEBI:456216"/>
        <dbReference type="EC" id="2.7.1.15"/>
    </reaction>
</comment>
<dbReference type="EMBL" id="JAAGWY010000005">
    <property type="protein sequence ID" value="NEN07696.1"/>
    <property type="molecule type" value="Genomic_DNA"/>
</dbReference>
<keyword evidence="1 9" id="KW-0808">Transferase</keyword>
<organism evidence="11 12">
    <name type="scientific">Leifsonia tongyongensis</name>
    <dbReference type="NCBI Taxonomy" id="1268043"/>
    <lineage>
        <taxon>Bacteria</taxon>
        <taxon>Bacillati</taxon>
        <taxon>Actinomycetota</taxon>
        <taxon>Actinomycetes</taxon>
        <taxon>Micrococcales</taxon>
        <taxon>Microbacteriaceae</taxon>
        <taxon>Leifsonia</taxon>
    </lineage>
</organism>
<dbReference type="InterPro" id="IPR002139">
    <property type="entry name" value="Ribo/fructo_kinase"/>
</dbReference>
<comment type="similarity">
    <text evidence="9">Belongs to the carbohydrate kinase PfkB family. Ribokinase subfamily.</text>
</comment>
<feature type="active site" description="Proton acceptor" evidence="9">
    <location>
        <position position="236"/>
    </location>
</feature>
<comment type="caution">
    <text evidence="11">The sequence shown here is derived from an EMBL/GenBank/DDBJ whole genome shotgun (WGS) entry which is preliminary data.</text>
</comment>
<comment type="cofactor">
    <cofactor evidence="9">
        <name>Mg(2+)</name>
        <dbReference type="ChEBI" id="CHEBI:18420"/>
    </cofactor>
    <text evidence="9">Requires a divalent cation, most likely magnesium in vivo, as an electrophilic catalyst to aid phosphoryl group transfer. It is the chelate of the metal and the nucleotide that is the actual substrate.</text>
</comment>
<keyword evidence="6 9" id="KW-0460">Magnesium</keyword>
<dbReference type="HAMAP" id="MF_01987">
    <property type="entry name" value="Ribokinase"/>
    <property type="match status" value="1"/>
</dbReference>
<dbReference type="PANTHER" id="PTHR10584:SF166">
    <property type="entry name" value="RIBOKINASE"/>
    <property type="match status" value="1"/>
</dbReference>
<evidence type="ECO:0000313" key="11">
    <source>
        <dbReference type="EMBL" id="NEN07696.1"/>
    </source>
</evidence>
<feature type="binding site" evidence="9">
    <location>
        <position position="230"/>
    </location>
    <ligand>
        <name>K(+)</name>
        <dbReference type="ChEBI" id="CHEBI:29103"/>
    </ligand>
</feature>
<keyword evidence="8 9" id="KW-0119">Carbohydrate metabolism</keyword>
<comment type="pathway">
    <text evidence="9">Carbohydrate metabolism; D-ribose degradation; D-ribose 5-phosphate from beta-D-ribopyranose: step 2/2.</text>
</comment>
<dbReference type="UniPathway" id="UPA00916">
    <property type="reaction ID" value="UER00889"/>
</dbReference>
<evidence type="ECO:0000259" key="10">
    <source>
        <dbReference type="Pfam" id="PF00294"/>
    </source>
</evidence>
<dbReference type="GO" id="GO:0005524">
    <property type="term" value="F:ATP binding"/>
    <property type="evidence" value="ECO:0007669"/>
    <property type="project" value="UniProtKB-UniRule"/>
</dbReference>
<dbReference type="Gene3D" id="3.40.1190.20">
    <property type="match status" value="1"/>
</dbReference>
<reference evidence="11 12" key="1">
    <citation type="journal article" date="2014" name="J. Microbiol.">
        <title>Diaminobutyricibacter tongyongensis gen. nov., sp. nov. and Homoserinibacter gongjuensis gen. nov., sp. nov. belong to the family Microbacteriaceae.</title>
        <authorList>
            <person name="Kim S.J."/>
            <person name="Ahn J.H."/>
            <person name="Weon H.Y."/>
            <person name="Hamada M."/>
            <person name="Suzuki K."/>
            <person name="Kwon S.W."/>
        </authorList>
    </citation>
    <scope>NUCLEOTIDE SEQUENCE [LARGE SCALE GENOMIC DNA]</scope>
    <source>
        <strain evidence="11 12">NBRC 108724</strain>
    </source>
</reference>
<proteinExistence type="inferred from homology"/>
<comment type="caution">
    <text evidence="9">Lacks conserved residue(s) required for the propagation of feature annotation.</text>
</comment>
<dbReference type="CDD" id="cd01174">
    <property type="entry name" value="ribokinase"/>
    <property type="match status" value="1"/>
</dbReference>
<evidence type="ECO:0000256" key="6">
    <source>
        <dbReference type="ARBA" id="ARBA00022842"/>
    </source>
</evidence>
<evidence type="ECO:0000256" key="2">
    <source>
        <dbReference type="ARBA" id="ARBA00022723"/>
    </source>
</evidence>
<keyword evidence="5 9" id="KW-0067">ATP-binding</keyword>
<comment type="subcellular location">
    <subcellularLocation>
        <location evidence="9">Cytoplasm</location>
    </subcellularLocation>
</comment>
<sequence>MTGKVTVVGSANVDIVTRVARIPAPGETVTADSLEVYPGGKGLNQAVAARRAGADTQLVAAIGNDAHGKIIIDVVAGEQMNPTRLRREEGPTGTAFVTIDAAGENNIVIVPGANGTLRRLAEDERELIRASGVLVCQLEVPDSVVEDAVSTAWEAGTAVVLNPTPVRAVPAAILAAVDVLIVNEHEAEQLHASDLPVPCVITTLGADGVKLDIRGESSVRIDARKTISIDSTGAGDTFVGFFAAAIAAGADYETAARRASVAGSLSVEEQGAVPSIPTKQAVDDALRLERVENQ</sequence>
<evidence type="ECO:0000256" key="1">
    <source>
        <dbReference type="ARBA" id="ARBA00022679"/>
    </source>
</evidence>
<keyword evidence="3 9" id="KW-0547">Nucleotide-binding</keyword>
<dbReference type="PANTHER" id="PTHR10584">
    <property type="entry name" value="SUGAR KINASE"/>
    <property type="match status" value="1"/>
</dbReference>
<dbReference type="AlphaFoldDB" id="A0A6L9Y2A7"/>
<feature type="binding site" evidence="9">
    <location>
        <begin position="40"/>
        <end position="44"/>
    </location>
    <ligand>
        <name>substrate</name>
    </ligand>
</feature>
<dbReference type="InterPro" id="IPR029056">
    <property type="entry name" value="Ribokinase-like"/>
</dbReference>
<evidence type="ECO:0000256" key="7">
    <source>
        <dbReference type="ARBA" id="ARBA00022958"/>
    </source>
</evidence>
<evidence type="ECO:0000256" key="4">
    <source>
        <dbReference type="ARBA" id="ARBA00022777"/>
    </source>
</evidence>
<dbReference type="PRINTS" id="PR00990">
    <property type="entry name" value="RIBOKINASE"/>
</dbReference>
<gene>
    <name evidence="9" type="primary">rbsK</name>
    <name evidence="11" type="ORF">G3T36_17710</name>
</gene>